<proteinExistence type="predicted"/>
<organism evidence="1">
    <name type="scientific">viral metagenome</name>
    <dbReference type="NCBI Taxonomy" id="1070528"/>
    <lineage>
        <taxon>unclassified sequences</taxon>
        <taxon>metagenomes</taxon>
        <taxon>organismal metagenomes</taxon>
    </lineage>
</organism>
<sequence>MIFIKLVTTLQLILDNRNNFDSWLRGSNLNPLDFKTDTHKFIKLAKIASETKQLSKLETILVNSSFFEESMFGTHNIYDTALKVLDLTSQRVVELEEKIISDDKKIKDKKVNNCVISPYKDLTLEMFKFLKGPYKDLTLEMFKFLKDSKESYNIYRKVDSKRVLEKGQLITLPEYYINYCDNTDLEIEIFDTGFSSRGWFDVGDDITSYYLKKIKFQENRYLFCYSPHENYFLENQSEFIENVYDTKTGKRTFDGRNFCLYHKNGNKYICISNNMSKYIYSSSEEQTYICAAELNILN</sequence>
<name>A0A6C0BEZ4_9ZZZZ</name>
<evidence type="ECO:0000313" key="1">
    <source>
        <dbReference type="EMBL" id="QHS89978.1"/>
    </source>
</evidence>
<reference evidence="1" key="1">
    <citation type="journal article" date="2020" name="Nature">
        <title>Giant virus diversity and host interactions through global metagenomics.</title>
        <authorList>
            <person name="Schulz F."/>
            <person name="Roux S."/>
            <person name="Paez-Espino D."/>
            <person name="Jungbluth S."/>
            <person name="Walsh D.A."/>
            <person name="Denef V.J."/>
            <person name="McMahon K.D."/>
            <person name="Konstantinidis K.T."/>
            <person name="Eloe-Fadrosh E.A."/>
            <person name="Kyrpides N.C."/>
            <person name="Woyke T."/>
        </authorList>
    </citation>
    <scope>NUCLEOTIDE SEQUENCE</scope>
    <source>
        <strain evidence="1">GVMAG-M-3300010160-4</strain>
    </source>
</reference>
<protein>
    <submittedName>
        <fullName evidence="1">Uncharacterized protein</fullName>
    </submittedName>
</protein>
<dbReference type="EMBL" id="MN739122">
    <property type="protein sequence ID" value="QHS89978.1"/>
    <property type="molecule type" value="Genomic_DNA"/>
</dbReference>
<dbReference type="AlphaFoldDB" id="A0A6C0BEZ4"/>
<accession>A0A6C0BEZ4</accession>